<evidence type="ECO:0000256" key="18">
    <source>
        <dbReference type="ARBA" id="ARBA00047899"/>
    </source>
</evidence>
<keyword evidence="7" id="KW-0808">Transferase</keyword>
<dbReference type="PROSITE" id="PS00107">
    <property type="entry name" value="PROTEIN_KINASE_ATP"/>
    <property type="match status" value="1"/>
</dbReference>
<dbReference type="Proteomes" id="UP000241394">
    <property type="component" value="Chromosome LG9"/>
</dbReference>
<keyword evidence="11 20" id="KW-0547">Nucleotide-binding</keyword>
<feature type="domain" description="Protein kinase" evidence="22">
    <location>
        <begin position="387"/>
        <end position="662"/>
    </location>
</feature>
<dbReference type="InterPro" id="IPR019825">
    <property type="entry name" value="Lectin_legB_Mn/Ca_BS"/>
</dbReference>
<dbReference type="PROSITE" id="PS50011">
    <property type="entry name" value="PROTEIN_KINASE_DOM"/>
    <property type="match status" value="1"/>
</dbReference>
<reference evidence="24" key="2">
    <citation type="journal article" date="2018" name="BMC Genomics">
        <title>A manually annotated Actinidia chinensis var. chinensis (kiwifruit) genome highlights the challenges associated with draft genomes and gene prediction in plants.</title>
        <authorList>
            <person name="Pilkington S.M."/>
            <person name="Crowhurst R."/>
            <person name="Hilario E."/>
            <person name="Nardozza S."/>
            <person name="Fraser L."/>
            <person name="Peng Y."/>
            <person name="Gunaseelan K."/>
            <person name="Simpson R."/>
            <person name="Tahir J."/>
            <person name="Deroles S.C."/>
            <person name="Templeton K."/>
            <person name="Luo Z."/>
            <person name="Davy M."/>
            <person name="Cheng C."/>
            <person name="McNeilage M."/>
            <person name="Scaglione D."/>
            <person name="Liu Y."/>
            <person name="Zhang Q."/>
            <person name="Datson P."/>
            <person name="De Silva N."/>
            <person name="Gardiner S.E."/>
            <person name="Bassett H."/>
            <person name="Chagne D."/>
            <person name="McCallum J."/>
            <person name="Dzierzon H."/>
            <person name="Deng C."/>
            <person name="Wang Y.Y."/>
            <person name="Barron L."/>
            <person name="Manako K."/>
            <person name="Bowen J."/>
            <person name="Foster T.M."/>
            <person name="Erridge Z.A."/>
            <person name="Tiffin H."/>
            <person name="Waite C.N."/>
            <person name="Davies K.M."/>
            <person name="Grierson E.P."/>
            <person name="Laing W.A."/>
            <person name="Kirk R."/>
            <person name="Chen X."/>
            <person name="Wood M."/>
            <person name="Montefiori M."/>
            <person name="Brummell D.A."/>
            <person name="Schwinn K.E."/>
            <person name="Catanach A."/>
            <person name="Fullerton C."/>
            <person name="Li D."/>
            <person name="Meiyalaghan S."/>
            <person name="Nieuwenhuizen N."/>
            <person name="Read N."/>
            <person name="Prakash R."/>
            <person name="Hunter D."/>
            <person name="Zhang H."/>
            <person name="McKenzie M."/>
            <person name="Knabel M."/>
            <person name="Harris A."/>
            <person name="Allan A.C."/>
            <person name="Gleave A."/>
            <person name="Chen A."/>
            <person name="Janssen B.J."/>
            <person name="Plunkett B."/>
            <person name="Ampomah-Dwamena C."/>
            <person name="Voogd C."/>
            <person name="Leif D."/>
            <person name="Lafferty D."/>
            <person name="Souleyre E.J.F."/>
            <person name="Varkonyi-Gasic E."/>
            <person name="Gambi F."/>
            <person name="Hanley J."/>
            <person name="Yao J.L."/>
            <person name="Cheung J."/>
            <person name="David K.M."/>
            <person name="Warren B."/>
            <person name="Marsh K."/>
            <person name="Snowden K.C."/>
            <person name="Lin-Wang K."/>
            <person name="Brian L."/>
            <person name="Martinez-Sanchez M."/>
            <person name="Wang M."/>
            <person name="Ileperuma N."/>
            <person name="Macnee N."/>
            <person name="Campin R."/>
            <person name="McAtee P."/>
            <person name="Drummond R.S.M."/>
            <person name="Espley R.V."/>
            <person name="Ireland H.S."/>
            <person name="Wu R."/>
            <person name="Atkinson R.G."/>
            <person name="Karunairetnam S."/>
            <person name="Bulley S."/>
            <person name="Chunkath S."/>
            <person name="Hanley Z."/>
            <person name="Storey R."/>
            <person name="Thrimawithana A.H."/>
            <person name="Thomson S."/>
            <person name="David C."/>
            <person name="Testolin R."/>
            <person name="Huang H."/>
            <person name="Hellens R.P."/>
            <person name="Schaffer R.J."/>
        </authorList>
    </citation>
    <scope>NUCLEOTIDE SEQUENCE [LARGE SCALE GENOMIC DNA]</scope>
    <source>
        <strain evidence="24">cv. Red5</strain>
    </source>
</reference>
<evidence type="ECO:0000256" key="10">
    <source>
        <dbReference type="ARBA" id="ARBA00022734"/>
    </source>
</evidence>
<dbReference type="InterPro" id="IPR013320">
    <property type="entry name" value="ConA-like_dom_sf"/>
</dbReference>
<evidence type="ECO:0000256" key="16">
    <source>
        <dbReference type="ARBA" id="ARBA00023170"/>
    </source>
</evidence>
<evidence type="ECO:0000256" key="7">
    <source>
        <dbReference type="ARBA" id="ARBA00022679"/>
    </source>
</evidence>
<reference evidence="23 24" key="1">
    <citation type="submission" date="2017-07" db="EMBL/GenBank/DDBJ databases">
        <title>An improved, manually edited Actinidia chinensis var. chinensis (kiwifruit) genome highlights the challenges associated with draft genomes and gene prediction in plants.</title>
        <authorList>
            <person name="Pilkington S."/>
            <person name="Crowhurst R."/>
            <person name="Hilario E."/>
            <person name="Nardozza S."/>
            <person name="Fraser L."/>
            <person name="Peng Y."/>
            <person name="Gunaseelan K."/>
            <person name="Simpson R."/>
            <person name="Tahir J."/>
            <person name="Deroles S."/>
            <person name="Templeton K."/>
            <person name="Luo Z."/>
            <person name="Davy M."/>
            <person name="Cheng C."/>
            <person name="Mcneilage M."/>
            <person name="Scaglione D."/>
            <person name="Liu Y."/>
            <person name="Zhang Q."/>
            <person name="Datson P."/>
            <person name="De Silva N."/>
            <person name="Gardiner S."/>
            <person name="Bassett H."/>
            <person name="Chagne D."/>
            <person name="Mccallum J."/>
            <person name="Dzierzon H."/>
            <person name="Deng C."/>
            <person name="Wang Y.-Y."/>
            <person name="Barron N."/>
            <person name="Manako K."/>
            <person name="Bowen J."/>
            <person name="Foster T."/>
            <person name="Erridge Z."/>
            <person name="Tiffin H."/>
            <person name="Waite C."/>
            <person name="Davies K."/>
            <person name="Grierson E."/>
            <person name="Laing W."/>
            <person name="Kirk R."/>
            <person name="Chen X."/>
            <person name="Wood M."/>
            <person name="Montefiori M."/>
            <person name="Brummell D."/>
            <person name="Schwinn K."/>
            <person name="Catanach A."/>
            <person name="Fullerton C."/>
            <person name="Li D."/>
            <person name="Meiyalaghan S."/>
            <person name="Nieuwenhuizen N."/>
            <person name="Read N."/>
            <person name="Prakash R."/>
            <person name="Hunter D."/>
            <person name="Zhang H."/>
            <person name="Mckenzie M."/>
            <person name="Knabel M."/>
            <person name="Harris A."/>
            <person name="Allan A."/>
            <person name="Chen A."/>
            <person name="Janssen B."/>
            <person name="Plunkett B."/>
            <person name="Dwamena C."/>
            <person name="Voogd C."/>
            <person name="Leif D."/>
            <person name="Lafferty D."/>
            <person name="Souleyre E."/>
            <person name="Varkonyi-Gasic E."/>
            <person name="Gambi F."/>
            <person name="Hanley J."/>
            <person name="Yao J.-L."/>
            <person name="Cheung J."/>
            <person name="David K."/>
            <person name="Warren B."/>
            <person name="Marsh K."/>
            <person name="Snowden K."/>
            <person name="Lin-Wang K."/>
            <person name="Brian L."/>
            <person name="Martinez-Sanchez M."/>
            <person name="Wang M."/>
            <person name="Ileperuma N."/>
            <person name="Macnee N."/>
            <person name="Campin R."/>
            <person name="Mcatee P."/>
            <person name="Drummond R."/>
            <person name="Espley R."/>
            <person name="Ireland H."/>
            <person name="Wu R."/>
            <person name="Atkinson R."/>
            <person name="Karunairetnam S."/>
            <person name="Bulley S."/>
            <person name="Chunkath S."/>
            <person name="Hanley Z."/>
            <person name="Storey R."/>
            <person name="Thrimawithana A."/>
            <person name="Thomson S."/>
            <person name="David C."/>
            <person name="Testolin R."/>
        </authorList>
    </citation>
    <scope>NUCLEOTIDE SEQUENCE [LARGE SCALE GENOMIC DNA]</scope>
    <source>
        <strain evidence="24">cv. Red5</strain>
        <tissue evidence="23">Young leaf</tissue>
    </source>
</reference>
<evidence type="ECO:0000313" key="23">
    <source>
        <dbReference type="EMBL" id="PSS21704.1"/>
    </source>
</evidence>
<dbReference type="Gene3D" id="3.30.200.20">
    <property type="entry name" value="Phosphorylase Kinase, domain 1"/>
    <property type="match status" value="1"/>
</dbReference>
<evidence type="ECO:0000313" key="24">
    <source>
        <dbReference type="Proteomes" id="UP000241394"/>
    </source>
</evidence>
<comment type="catalytic activity">
    <reaction evidence="19">
        <text>L-seryl-[protein] + ATP = O-phospho-L-seryl-[protein] + ADP + H(+)</text>
        <dbReference type="Rhea" id="RHEA:17989"/>
        <dbReference type="Rhea" id="RHEA-COMP:9863"/>
        <dbReference type="Rhea" id="RHEA-COMP:11604"/>
        <dbReference type="ChEBI" id="CHEBI:15378"/>
        <dbReference type="ChEBI" id="CHEBI:29999"/>
        <dbReference type="ChEBI" id="CHEBI:30616"/>
        <dbReference type="ChEBI" id="CHEBI:83421"/>
        <dbReference type="ChEBI" id="CHEBI:456216"/>
        <dbReference type="EC" id="2.7.11.1"/>
    </reaction>
</comment>
<dbReference type="InParanoid" id="A0A2R6R6S7"/>
<evidence type="ECO:0000256" key="5">
    <source>
        <dbReference type="ARBA" id="ARBA00022475"/>
    </source>
</evidence>
<keyword evidence="5" id="KW-1003">Cell membrane</keyword>
<keyword evidence="12" id="KW-0418">Kinase</keyword>
<evidence type="ECO:0000256" key="20">
    <source>
        <dbReference type="PROSITE-ProRule" id="PRU10141"/>
    </source>
</evidence>
<evidence type="ECO:0000256" key="15">
    <source>
        <dbReference type="ARBA" id="ARBA00023136"/>
    </source>
</evidence>
<gene>
    <name evidence="23" type="ORF">CEY00_Acc10753</name>
</gene>
<dbReference type="OMA" id="CTNAMPE"/>
<keyword evidence="13 20" id="KW-0067">ATP-binding</keyword>
<evidence type="ECO:0000256" key="4">
    <source>
        <dbReference type="ARBA" id="ARBA00012513"/>
    </source>
</evidence>
<keyword evidence="17" id="KW-0325">Glycoprotein</keyword>
<evidence type="ECO:0000256" key="21">
    <source>
        <dbReference type="SAM" id="Phobius"/>
    </source>
</evidence>
<dbReference type="CDD" id="cd06899">
    <property type="entry name" value="lectin_legume_LecRK_Arcelin_ConA"/>
    <property type="match status" value="1"/>
</dbReference>
<dbReference type="FunFam" id="1.10.510.10:FF:000108">
    <property type="entry name" value="L-type lectin-domain containing receptor kinase S.4"/>
    <property type="match status" value="1"/>
</dbReference>
<dbReference type="Gramene" id="PSS21704">
    <property type="protein sequence ID" value="PSS21704"/>
    <property type="gene ID" value="CEY00_Acc10753"/>
</dbReference>
<name>A0A2R6R6S7_ACTCC</name>
<comment type="similarity">
    <text evidence="3">In the C-terminal section; belongs to the protein kinase superfamily. Ser/Thr protein kinase family.</text>
</comment>
<dbReference type="EMBL" id="NKQK01000009">
    <property type="protein sequence ID" value="PSS21704.1"/>
    <property type="molecule type" value="Genomic_DNA"/>
</dbReference>
<feature type="binding site" evidence="20">
    <location>
        <position position="417"/>
    </location>
    <ligand>
        <name>ATP</name>
        <dbReference type="ChEBI" id="CHEBI:30616"/>
    </ligand>
</feature>
<evidence type="ECO:0000256" key="19">
    <source>
        <dbReference type="ARBA" id="ARBA00048679"/>
    </source>
</evidence>
<dbReference type="InterPro" id="IPR050528">
    <property type="entry name" value="L-type_Lectin-RKs"/>
</dbReference>
<dbReference type="SUPFAM" id="SSF56112">
    <property type="entry name" value="Protein kinase-like (PK-like)"/>
    <property type="match status" value="1"/>
</dbReference>
<accession>A0A2R6R6S7</accession>
<evidence type="ECO:0000256" key="2">
    <source>
        <dbReference type="ARBA" id="ARBA00008536"/>
    </source>
</evidence>
<evidence type="ECO:0000256" key="17">
    <source>
        <dbReference type="ARBA" id="ARBA00023180"/>
    </source>
</evidence>
<evidence type="ECO:0000256" key="3">
    <source>
        <dbReference type="ARBA" id="ARBA00010217"/>
    </source>
</evidence>
<evidence type="ECO:0000256" key="13">
    <source>
        <dbReference type="ARBA" id="ARBA00022840"/>
    </source>
</evidence>
<keyword evidence="10 23" id="KW-0430">Lectin</keyword>
<dbReference type="GO" id="GO:0004674">
    <property type="term" value="F:protein serine/threonine kinase activity"/>
    <property type="evidence" value="ECO:0007669"/>
    <property type="project" value="UniProtKB-KW"/>
</dbReference>
<dbReference type="SUPFAM" id="SSF49899">
    <property type="entry name" value="Concanavalin A-like lectins/glucanases"/>
    <property type="match status" value="1"/>
</dbReference>
<evidence type="ECO:0000259" key="22">
    <source>
        <dbReference type="PROSITE" id="PS50011"/>
    </source>
</evidence>
<dbReference type="InterPro" id="IPR000719">
    <property type="entry name" value="Prot_kinase_dom"/>
</dbReference>
<organism evidence="23 24">
    <name type="scientific">Actinidia chinensis var. chinensis</name>
    <name type="common">Chinese soft-hair kiwi</name>
    <dbReference type="NCBI Taxonomy" id="1590841"/>
    <lineage>
        <taxon>Eukaryota</taxon>
        <taxon>Viridiplantae</taxon>
        <taxon>Streptophyta</taxon>
        <taxon>Embryophyta</taxon>
        <taxon>Tracheophyta</taxon>
        <taxon>Spermatophyta</taxon>
        <taxon>Magnoliopsida</taxon>
        <taxon>eudicotyledons</taxon>
        <taxon>Gunneridae</taxon>
        <taxon>Pentapetalae</taxon>
        <taxon>asterids</taxon>
        <taxon>Ericales</taxon>
        <taxon>Actinidiaceae</taxon>
        <taxon>Actinidia</taxon>
    </lineage>
</organism>
<evidence type="ECO:0000256" key="1">
    <source>
        <dbReference type="ARBA" id="ARBA00004251"/>
    </source>
</evidence>
<dbReference type="STRING" id="1590841.A0A2R6R6S7"/>
<dbReference type="GO" id="GO:0005524">
    <property type="term" value="F:ATP binding"/>
    <property type="evidence" value="ECO:0007669"/>
    <property type="project" value="UniProtKB-UniRule"/>
</dbReference>
<evidence type="ECO:0000256" key="12">
    <source>
        <dbReference type="ARBA" id="ARBA00022777"/>
    </source>
</evidence>
<dbReference type="SMART" id="SM00220">
    <property type="entry name" value="S_TKc"/>
    <property type="match status" value="1"/>
</dbReference>
<dbReference type="FunFam" id="3.30.200.20:FF:000112">
    <property type="entry name" value="Lectin-domain containing receptor kinase A4.3"/>
    <property type="match status" value="1"/>
</dbReference>
<protein>
    <recommendedName>
        <fullName evidence="4">non-specific serine/threonine protein kinase</fullName>
        <ecNumber evidence="4">2.7.11.1</ecNumber>
    </recommendedName>
</protein>
<keyword evidence="16" id="KW-0675">Receptor</keyword>
<evidence type="ECO:0000256" key="11">
    <source>
        <dbReference type="ARBA" id="ARBA00022741"/>
    </source>
</evidence>
<dbReference type="PANTHER" id="PTHR27007">
    <property type="match status" value="1"/>
</dbReference>
<dbReference type="GO" id="GO:0005886">
    <property type="term" value="C:plasma membrane"/>
    <property type="evidence" value="ECO:0007669"/>
    <property type="project" value="UniProtKB-SubCell"/>
</dbReference>
<dbReference type="InterPro" id="IPR017441">
    <property type="entry name" value="Protein_kinase_ATP_BS"/>
</dbReference>
<evidence type="ECO:0000256" key="6">
    <source>
        <dbReference type="ARBA" id="ARBA00022527"/>
    </source>
</evidence>
<dbReference type="PROSITE" id="PS00307">
    <property type="entry name" value="LECTIN_LEGUME_BETA"/>
    <property type="match status" value="1"/>
</dbReference>
<dbReference type="GO" id="GO:0030246">
    <property type="term" value="F:carbohydrate binding"/>
    <property type="evidence" value="ECO:0007669"/>
    <property type="project" value="UniProtKB-KW"/>
</dbReference>
<evidence type="ECO:0000256" key="14">
    <source>
        <dbReference type="ARBA" id="ARBA00022989"/>
    </source>
</evidence>
<dbReference type="OrthoDB" id="543442at2759"/>
<keyword evidence="6" id="KW-0723">Serine/threonine-protein kinase</keyword>
<evidence type="ECO:0000256" key="9">
    <source>
        <dbReference type="ARBA" id="ARBA00022729"/>
    </source>
</evidence>
<dbReference type="Pfam" id="PF00139">
    <property type="entry name" value="Lectin_legB"/>
    <property type="match status" value="1"/>
</dbReference>
<dbReference type="InterPro" id="IPR008271">
    <property type="entry name" value="Ser/Thr_kinase_AS"/>
</dbReference>
<comment type="similarity">
    <text evidence="2">In the N-terminal section; belongs to the leguminous lectin family.</text>
</comment>
<sequence length="708" mass="79092">MSHANFWYQAYSMFWKVSHSNFKLETKYHHASSSICRLPEDHRTPSIHSFPNKGSTPISVYFLAIAQDENQFIYNGFHGSRLHLDGVAEIHPNGLLQLTNTSKQEAGHAFYPVRLNTSSRNLSFSTYFVFAMVPELPNLGGHGLAFTVSPAMNFTQALPSSYLGILNSSNNGNDSNHLLAVEFDTAKSPEFNDINDNHVGIDVNSLISNVSAPVTYYSTSERINKTLPMISGKPIQVWIDYDEGENLLNVRVAPFQSPKPELSLLSTRIDLSPILLDSMYVGFSSATGAIATRHYILGWSFSKNGQAQNLEVSKLPSVPRKKNPSEKPSLELTISLIAVAVWLNFTVAGIVYYVRRKKYEEIREDWEQEYGPRRFSYKDLYKATKGFKDKGLLGTGGFGKVYKGVLPSSKEQVAVKKVSHDSNQGMKEFVAEISSMGRIGHRNLVKLLGYSRRKGELLLVYEYMPNESLDKFLFTNEKPNLNWSQRYRILRGVASALMYLHEEWEQVVLHRDVKASNVLLDADLNGQLGDFGLARLYDHGENPQTTHVVGTVGYLAPELTRTGKATTSTDVFGFGAFLLEVACGRRPIEPQALPEEMMLVDWVFESWKQGAILETSDPRLGGYYSSDEMSLVLKLGLLCSHAKAASRPSMRQVVQYLDRAALLPERLLDGATVDNEASVEFVMSVPSSLEKISADSASSIESILYRGR</sequence>
<keyword evidence="14 21" id="KW-1133">Transmembrane helix</keyword>
<dbReference type="FunFam" id="2.60.120.200:FF:000096">
    <property type="entry name" value="L-type lectin-domain containing receptor kinase V.9"/>
    <property type="match status" value="1"/>
</dbReference>
<proteinExistence type="inferred from homology"/>
<keyword evidence="9" id="KW-0732">Signal</keyword>
<dbReference type="PROSITE" id="PS00108">
    <property type="entry name" value="PROTEIN_KINASE_ST"/>
    <property type="match status" value="1"/>
</dbReference>
<keyword evidence="8 21" id="KW-0812">Transmembrane</keyword>
<dbReference type="AlphaFoldDB" id="A0A2R6R6S7"/>
<dbReference type="Pfam" id="PF00069">
    <property type="entry name" value="Pkinase"/>
    <property type="match status" value="1"/>
</dbReference>
<dbReference type="Gene3D" id="1.10.510.10">
    <property type="entry name" value="Transferase(Phosphotransferase) domain 1"/>
    <property type="match status" value="1"/>
</dbReference>
<feature type="transmembrane region" description="Helical" evidence="21">
    <location>
        <begin position="332"/>
        <end position="354"/>
    </location>
</feature>
<keyword evidence="24" id="KW-1185">Reference proteome</keyword>
<evidence type="ECO:0000256" key="8">
    <source>
        <dbReference type="ARBA" id="ARBA00022692"/>
    </source>
</evidence>
<dbReference type="CDD" id="cd14066">
    <property type="entry name" value="STKc_IRAK"/>
    <property type="match status" value="1"/>
</dbReference>
<comment type="catalytic activity">
    <reaction evidence="18">
        <text>L-threonyl-[protein] + ATP = O-phospho-L-threonyl-[protein] + ADP + H(+)</text>
        <dbReference type="Rhea" id="RHEA:46608"/>
        <dbReference type="Rhea" id="RHEA-COMP:11060"/>
        <dbReference type="Rhea" id="RHEA-COMP:11605"/>
        <dbReference type="ChEBI" id="CHEBI:15378"/>
        <dbReference type="ChEBI" id="CHEBI:30013"/>
        <dbReference type="ChEBI" id="CHEBI:30616"/>
        <dbReference type="ChEBI" id="CHEBI:61977"/>
        <dbReference type="ChEBI" id="CHEBI:456216"/>
        <dbReference type="EC" id="2.7.11.1"/>
    </reaction>
</comment>
<dbReference type="EC" id="2.7.11.1" evidence="4"/>
<comment type="subcellular location">
    <subcellularLocation>
        <location evidence="1">Cell membrane</location>
        <topology evidence="1">Single-pass type I membrane protein</topology>
    </subcellularLocation>
</comment>
<dbReference type="Gene3D" id="2.60.120.200">
    <property type="match status" value="1"/>
</dbReference>
<comment type="caution">
    <text evidence="23">The sequence shown here is derived from an EMBL/GenBank/DDBJ whole genome shotgun (WGS) entry which is preliminary data.</text>
</comment>
<keyword evidence="15 21" id="KW-0472">Membrane</keyword>
<dbReference type="InterPro" id="IPR011009">
    <property type="entry name" value="Kinase-like_dom_sf"/>
</dbReference>
<dbReference type="InterPro" id="IPR001220">
    <property type="entry name" value="Legume_lectin_dom"/>
</dbReference>